<accession>A0AAN9KI51</accession>
<evidence type="ECO:0000256" key="1">
    <source>
        <dbReference type="SAM" id="SignalP"/>
    </source>
</evidence>
<comment type="caution">
    <text evidence="2">The sequence shown here is derived from an EMBL/GenBank/DDBJ whole genome shotgun (WGS) entry which is preliminary data.</text>
</comment>
<dbReference type="AlphaFoldDB" id="A0AAN9KI51"/>
<keyword evidence="1" id="KW-0732">Signal</keyword>
<reference evidence="2 3" key="1">
    <citation type="submission" date="2024-01" db="EMBL/GenBank/DDBJ databases">
        <title>The genomes of 5 underutilized Papilionoideae crops provide insights into root nodulation and disease resistance.</title>
        <authorList>
            <person name="Yuan L."/>
        </authorList>
    </citation>
    <scope>NUCLEOTIDE SEQUENCE [LARGE SCALE GENOMIC DNA]</scope>
    <source>
        <strain evidence="2">LY-2023</strain>
        <tissue evidence="2">Leaf</tissue>
    </source>
</reference>
<evidence type="ECO:0000313" key="3">
    <source>
        <dbReference type="Proteomes" id="UP001359559"/>
    </source>
</evidence>
<organism evidence="2 3">
    <name type="scientific">Clitoria ternatea</name>
    <name type="common">Butterfly pea</name>
    <dbReference type="NCBI Taxonomy" id="43366"/>
    <lineage>
        <taxon>Eukaryota</taxon>
        <taxon>Viridiplantae</taxon>
        <taxon>Streptophyta</taxon>
        <taxon>Embryophyta</taxon>
        <taxon>Tracheophyta</taxon>
        <taxon>Spermatophyta</taxon>
        <taxon>Magnoliopsida</taxon>
        <taxon>eudicotyledons</taxon>
        <taxon>Gunneridae</taxon>
        <taxon>Pentapetalae</taxon>
        <taxon>rosids</taxon>
        <taxon>fabids</taxon>
        <taxon>Fabales</taxon>
        <taxon>Fabaceae</taxon>
        <taxon>Papilionoideae</taxon>
        <taxon>50 kb inversion clade</taxon>
        <taxon>NPAAA clade</taxon>
        <taxon>indigoferoid/millettioid clade</taxon>
        <taxon>Phaseoleae</taxon>
        <taxon>Clitoria</taxon>
    </lineage>
</organism>
<dbReference type="Proteomes" id="UP001359559">
    <property type="component" value="Unassembled WGS sequence"/>
</dbReference>
<protein>
    <submittedName>
        <fullName evidence="2">Uncharacterized protein</fullName>
    </submittedName>
</protein>
<gene>
    <name evidence="2" type="ORF">RJT34_00289</name>
</gene>
<dbReference type="EMBL" id="JAYKXN010000001">
    <property type="protein sequence ID" value="KAK7316663.1"/>
    <property type="molecule type" value="Genomic_DNA"/>
</dbReference>
<evidence type="ECO:0000313" key="2">
    <source>
        <dbReference type="EMBL" id="KAK7316663.1"/>
    </source>
</evidence>
<proteinExistence type="predicted"/>
<name>A0AAN9KI51_CLITE</name>
<keyword evidence="3" id="KW-1185">Reference proteome</keyword>
<sequence length="167" mass="19768">MATKLSFFISLLLLFTLSQARHIQQPKPESEPQKPQQHPHDTVSFTLHSLDRVPLTFLQFRHRIPTRPLPLSLRTAHRRCRHAHRREIPYGNDAIVLSHAAGDDRKDGVRRIPSQWVRVHATAEPRFSDMVVRPDSDHEHHHHFHGKHHHHHEGWFAKRIRKFLNLF</sequence>
<feature type="signal peptide" evidence="1">
    <location>
        <begin position="1"/>
        <end position="20"/>
    </location>
</feature>
<feature type="chain" id="PRO_5042818918" evidence="1">
    <location>
        <begin position="21"/>
        <end position="167"/>
    </location>
</feature>